<keyword evidence="2" id="KW-1185">Reference proteome</keyword>
<accession>A0A017RRU3</accession>
<reference evidence="1 2" key="1">
    <citation type="journal article" date="2014" name="Genome Announc.">
        <title>Draft Genome Sequence of Fervidicella metallireducens Strain AeBT, an Iron-Reducing Thermoanaerobe from the Great Artesian Basin.</title>
        <authorList>
            <person name="Patel B.K."/>
        </authorList>
    </citation>
    <scope>NUCLEOTIDE SEQUENCE [LARGE SCALE GENOMIC DNA]</scope>
    <source>
        <strain evidence="1 2">AeB</strain>
    </source>
</reference>
<dbReference type="AlphaFoldDB" id="A0A017RRU3"/>
<evidence type="ECO:0000313" key="2">
    <source>
        <dbReference type="Proteomes" id="UP000019681"/>
    </source>
</evidence>
<dbReference type="RefSeq" id="WP_242847866.1">
    <property type="nucleotide sequence ID" value="NZ_AZQP01000106.1"/>
</dbReference>
<feature type="non-terminal residue" evidence="1">
    <location>
        <position position="1"/>
    </location>
</feature>
<dbReference type="EMBL" id="AZQP01000106">
    <property type="protein sequence ID" value="EYE87174.1"/>
    <property type="molecule type" value="Genomic_DNA"/>
</dbReference>
<proteinExistence type="predicted"/>
<sequence length="125" mass="13975">VDLPFPEMSPRFYQKLGESLVRFIGKLTTRIKGTGNSVNVLGRGSTGRTVANNLNEQLAMKEVMSNPLENATTVPLKNGMTDSRWLGTDGWTKMQRVITTSDGKNITIHFNYNEITGAFDDFKFK</sequence>
<organism evidence="1 2">
    <name type="scientific">Fervidicella metallireducens AeB</name>
    <dbReference type="NCBI Taxonomy" id="1403537"/>
    <lineage>
        <taxon>Bacteria</taxon>
        <taxon>Bacillati</taxon>
        <taxon>Bacillota</taxon>
        <taxon>Clostridia</taxon>
        <taxon>Eubacteriales</taxon>
        <taxon>Clostridiaceae</taxon>
        <taxon>Fervidicella</taxon>
    </lineage>
</organism>
<protein>
    <submittedName>
        <fullName evidence="1">Uncharacterized protein</fullName>
    </submittedName>
</protein>
<dbReference type="Proteomes" id="UP000019681">
    <property type="component" value="Unassembled WGS sequence"/>
</dbReference>
<gene>
    <name evidence="1" type="ORF">Q428_14835</name>
</gene>
<comment type="caution">
    <text evidence="1">The sequence shown here is derived from an EMBL/GenBank/DDBJ whole genome shotgun (WGS) entry which is preliminary data.</text>
</comment>
<evidence type="ECO:0000313" key="1">
    <source>
        <dbReference type="EMBL" id="EYE87174.1"/>
    </source>
</evidence>
<name>A0A017RRU3_9CLOT</name>